<keyword evidence="3" id="KW-1185">Reference proteome</keyword>
<proteinExistence type="predicted"/>
<dbReference type="Proteomes" id="UP000077202">
    <property type="component" value="Unassembled WGS sequence"/>
</dbReference>
<evidence type="ECO:0000313" key="3">
    <source>
        <dbReference type="Proteomes" id="UP000077202"/>
    </source>
</evidence>
<organism evidence="2 3">
    <name type="scientific">Marchantia polymorpha subsp. ruderalis</name>
    <dbReference type="NCBI Taxonomy" id="1480154"/>
    <lineage>
        <taxon>Eukaryota</taxon>
        <taxon>Viridiplantae</taxon>
        <taxon>Streptophyta</taxon>
        <taxon>Embryophyta</taxon>
        <taxon>Marchantiophyta</taxon>
        <taxon>Marchantiopsida</taxon>
        <taxon>Marchantiidae</taxon>
        <taxon>Marchantiales</taxon>
        <taxon>Marchantiaceae</taxon>
        <taxon>Marchantia</taxon>
    </lineage>
</organism>
<name>A0A176W1M5_MARPO</name>
<evidence type="ECO:0000256" key="1">
    <source>
        <dbReference type="SAM" id="SignalP"/>
    </source>
</evidence>
<feature type="chain" id="PRO_5008052192" evidence="1">
    <location>
        <begin position="30"/>
        <end position="205"/>
    </location>
</feature>
<sequence>MAVMYSGLMGFCSMMVGASLMLLMHPVDAARRSVWSIPSSSGFQPFNVTVSDGPPLIDATTVTTVVSVGLLGLRKDLVNTAVTSPPVPSLRVQLNFPTLPTLPNPVSQLCNVTSILPNALKSIVSSITDHLKQSRIPIPQVHLPARSPISKSIAPSPSSDPLTSLLDAIQTFLKSILPPTWRTFSSQAVIFNLKKVSSFTHSSVL</sequence>
<protein>
    <submittedName>
        <fullName evidence="2">Uncharacterized protein</fullName>
    </submittedName>
</protein>
<keyword evidence="1" id="KW-0732">Signal</keyword>
<reference evidence="2" key="1">
    <citation type="submission" date="2016-03" db="EMBL/GenBank/DDBJ databases">
        <title>Mechanisms controlling the formation of the plant cell surface in tip-growing cells are functionally conserved among land plants.</title>
        <authorList>
            <person name="Honkanen S."/>
            <person name="Jones V.A."/>
            <person name="Morieri G."/>
            <person name="Champion C."/>
            <person name="Hetherington A.J."/>
            <person name="Kelly S."/>
            <person name="Saint-Marcoux D."/>
            <person name="Proust H."/>
            <person name="Prescott H."/>
            <person name="Dolan L."/>
        </authorList>
    </citation>
    <scope>NUCLEOTIDE SEQUENCE [LARGE SCALE GENOMIC DNA]</scope>
    <source>
        <tissue evidence="2">Whole gametophyte</tissue>
    </source>
</reference>
<dbReference type="AlphaFoldDB" id="A0A176W1M5"/>
<accession>A0A176W1M5</accession>
<gene>
    <name evidence="2" type="ORF">AXG93_815s1230</name>
</gene>
<comment type="caution">
    <text evidence="2">The sequence shown here is derived from an EMBL/GenBank/DDBJ whole genome shotgun (WGS) entry which is preliminary data.</text>
</comment>
<feature type="signal peptide" evidence="1">
    <location>
        <begin position="1"/>
        <end position="29"/>
    </location>
</feature>
<evidence type="ECO:0000313" key="2">
    <source>
        <dbReference type="EMBL" id="OAE26461.1"/>
    </source>
</evidence>
<dbReference type="EMBL" id="LVLJ01002167">
    <property type="protein sequence ID" value="OAE26461.1"/>
    <property type="molecule type" value="Genomic_DNA"/>
</dbReference>